<comment type="similarity">
    <text evidence="6">Belongs to the precorrin methyltransferase family.</text>
</comment>
<evidence type="ECO:0000256" key="7">
    <source>
        <dbReference type="SAM" id="MobiDB-lite"/>
    </source>
</evidence>
<keyword evidence="10" id="KW-1185">Reference proteome</keyword>
<evidence type="ECO:0000256" key="6">
    <source>
        <dbReference type="RuleBase" id="RU003960"/>
    </source>
</evidence>
<feature type="compositionally biased region" description="Basic and acidic residues" evidence="7">
    <location>
        <begin position="74"/>
        <end position="88"/>
    </location>
</feature>
<dbReference type="GO" id="GO:0032259">
    <property type="term" value="P:methylation"/>
    <property type="evidence" value="ECO:0007669"/>
    <property type="project" value="UniProtKB-KW"/>
</dbReference>
<dbReference type="GO" id="GO:0006779">
    <property type="term" value="P:porphyrin-containing compound biosynthetic process"/>
    <property type="evidence" value="ECO:0007669"/>
    <property type="project" value="UniProtKB-KW"/>
</dbReference>
<feature type="region of interest" description="Disordered" evidence="7">
    <location>
        <begin position="1"/>
        <end position="113"/>
    </location>
</feature>
<feature type="domain" description="Tetrapyrrole methylase" evidence="8">
    <location>
        <begin position="227"/>
        <end position="268"/>
    </location>
</feature>
<gene>
    <name evidence="9" type="ORF">ACHAW5_010996</name>
</gene>
<dbReference type="EMBL" id="JALLAZ020001535">
    <property type="protein sequence ID" value="KAL3773390.1"/>
    <property type="molecule type" value="Genomic_DNA"/>
</dbReference>
<sequence length="344" mass="36415">MLPPTAARSALFAMRGTVPGDDDESRIMIEGTTSTSSSSSSSSSGDRRENDEESSSSPLRRAIERLASIVDPPPARDDSIDRSHRPEEDASASSSSSSSSLSYSSSPPPPTAIRPSSAVVHIVGTGLSPTLMDLPLSTLLVLSRADVVLYDSLGLSGEDIRRIVPERCDVVCVGKRGEDAKSWKQDDIDRLLLREASEPPAAAAVGGGCDRTTNDDDDDDDGPPRRKCVVRLKGGDPFLFGRTRTEIDALRSNGIPYTYTPGISSCVAGKWNENTPCAVIQNAGGAKDADESTTSPVQKVWRSSLGNIVRDIKAEDATRSSVSPAVFVVGATASLDLLSQYSQS</sequence>
<dbReference type="PROSITE" id="PS00840">
    <property type="entry name" value="SUMT_2"/>
    <property type="match status" value="1"/>
</dbReference>
<dbReference type="SUPFAM" id="SSF53790">
    <property type="entry name" value="Tetrapyrrole methylase"/>
    <property type="match status" value="1"/>
</dbReference>
<keyword evidence="4" id="KW-0949">S-adenosyl-L-methionine</keyword>
<dbReference type="InterPro" id="IPR003043">
    <property type="entry name" value="Uropor_MeTrfase_CS"/>
</dbReference>
<accession>A0ABD3NBD7</accession>
<dbReference type="InterPro" id="IPR014777">
    <property type="entry name" value="4pyrrole_Mease_sub1"/>
</dbReference>
<feature type="region of interest" description="Disordered" evidence="7">
    <location>
        <begin position="199"/>
        <end position="226"/>
    </location>
</feature>
<dbReference type="InterPro" id="IPR000878">
    <property type="entry name" value="4pyrrol_Mease"/>
</dbReference>
<dbReference type="PANTHER" id="PTHR45790">
    <property type="entry name" value="SIROHEME SYNTHASE-RELATED"/>
    <property type="match status" value="1"/>
</dbReference>
<organism evidence="9 10">
    <name type="scientific">Stephanodiscus triporus</name>
    <dbReference type="NCBI Taxonomy" id="2934178"/>
    <lineage>
        <taxon>Eukaryota</taxon>
        <taxon>Sar</taxon>
        <taxon>Stramenopiles</taxon>
        <taxon>Ochrophyta</taxon>
        <taxon>Bacillariophyta</taxon>
        <taxon>Coscinodiscophyceae</taxon>
        <taxon>Thalassiosirophycidae</taxon>
        <taxon>Stephanodiscales</taxon>
        <taxon>Stephanodiscaceae</taxon>
        <taxon>Stephanodiscus</taxon>
    </lineage>
</organism>
<dbReference type="Proteomes" id="UP001530315">
    <property type="component" value="Unassembled WGS sequence"/>
</dbReference>
<protein>
    <recommendedName>
        <fullName evidence="1">uroporphyrinogen-III C-methyltransferase</fullName>
        <ecNumber evidence="1">2.1.1.107</ecNumber>
    </recommendedName>
</protein>
<dbReference type="Pfam" id="PF00590">
    <property type="entry name" value="TP_methylase"/>
    <property type="match status" value="1"/>
</dbReference>
<dbReference type="InterPro" id="IPR035996">
    <property type="entry name" value="4pyrrol_Methylase_sf"/>
</dbReference>
<comment type="caution">
    <text evidence="9">The sequence shown here is derived from an EMBL/GenBank/DDBJ whole genome shotgun (WGS) entry which is preliminary data.</text>
</comment>
<keyword evidence="5" id="KW-0627">Porphyrin biosynthesis</keyword>
<proteinExistence type="inferred from homology"/>
<evidence type="ECO:0000256" key="1">
    <source>
        <dbReference type="ARBA" id="ARBA00012162"/>
    </source>
</evidence>
<evidence type="ECO:0000256" key="3">
    <source>
        <dbReference type="ARBA" id="ARBA00022679"/>
    </source>
</evidence>
<dbReference type="GO" id="GO:0004851">
    <property type="term" value="F:uroporphyrin-III C-methyltransferase activity"/>
    <property type="evidence" value="ECO:0007669"/>
    <property type="project" value="UniProtKB-EC"/>
</dbReference>
<dbReference type="InterPro" id="IPR050161">
    <property type="entry name" value="Siro_Cobalamin_biosynth"/>
</dbReference>
<dbReference type="InterPro" id="IPR014776">
    <property type="entry name" value="4pyrrole_Mease_sub2"/>
</dbReference>
<evidence type="ECO:0000256" key="5">
    <source>
        <dbReference type="ARBA" id="ARBA00023244"/>
    </source>
</evidence>
<keyword evidence="2 6" id="KW-0489">Methyltransferase</keyword>
<dbReference type="AlphaFoldDB" id="A0ABD3NBD7"/>
<evidence type="ECO:0000313" key="10">
    <source>
        <dbReference type="Proteomes" id="UP001530315"/>
    </source>
</evidence>
<dbReference type="Gene3D" id="3.40.1010.10">
    <property type="entry name" value="Cobalt-precorrin-4 Transmethylase, Domain 1"/>
    <property type="match status" value="1"/>
</dbReference>
<dbReference type="PANTHER" id="PTHR45790:SF3">
    <property type="entry name" value="S-ADENOSYL-L-METHIONINE-DEPENDENT UROPORPHYRINOGEN III METHYLTRANSFERASE, CHLOROPLASTIC"/>
    <property type="match status" value="1"/>
</dbReference>
<evidence type="ECO:0000256" key="4">
    <source>
        <dbReference type="ARBA" id="ARBA00022691"/>
    </source>
</evidence>
<name>A0ABD3NBD7_9STRA</name>
<evidence type="ECO:0000256" key="2">
    <source>
        <dbReference type="ARBA" id="ARBA00022603"/>
    </source>
</evidence>
<keyword evidence="3 6" id="KW-0808">Transferase</keyword>
<feature type="compositionally biased region" description="Low complexity" evidence="7">
    <location>
        <begin position="30"/>
        <end position="44"/>
    </location>
</feature>
<feature type="compositionally biased region" description="Low complexity" evidence="7">
    <location>
        <begin position="91"/>
        <end position="105"/>
    </location>
</feature>
<dbReference type="EC" id="2.1.1.107" evidence="1"/>
<reference evidence="9 10" key="1">
    <citation type="submission" date="2024-10" db="EMBL/GenBank/DDBJ databases">
        <title>Updated reference genomes for cyclostephanoid diatoms.</title>
        <authorList>
            <person name="Roberts W.R."/>
            <person name="Alverson A.J."/>
        </authorList>
    </citation>
    <scope>NUCLEOTIDE SEQUENCE [LARGE SCALE GENOMIC DNA]</scope>
    <source>
        <strain evidence="9 10">AJA276-08</strain>
    </source>
</reference>
<evidence type="ECO:0000313" key="9">
    <source>
        <dbReference type="EMBL" id="KAL3773390.1"/>
    </source>
</evidence>
<evidence type="ECO:0000259" key="8">
    <source>
        <dbReference type="Pfam" id="PF00590"/>
    </source>
</evidence>
<dbReference type="Gene3D" id="3.30.950.10">
    <property type="entry name" value="Methyltransferase, Cobalt-precorrin-4 Transmethylase, Domain 2"/>
    <property type="match status" value="1"/>
</dbReference>